<protein>
    <recommendedName>
        <fullName evidence="2">Phage protein</fullName>
    </recommendedName>
</protein>
<name>A0A445N2I8_9BACT</name>
<evidence type="ECO:0008006" key="2">
    <source>
        <dbReference type="Google" id="ProtNLM"/>
    </source>
</evidence>
<dbReference type="EMBL" id="OJIN01000223">
    <property type="protein sequence ID" value="SPD75922.1"/>
    <property type="molecule type" value="Genomic_DNA"/>
</dbReference>
<organism evidence="1">
    <name type="scientific">uncultured Desulfobacterium sp</name>
    <dbReference type="NCBI Taxonomy" id="201089"/>
    <lineage>
        <taxon>Bacteria</taxon>
        <taxon>Pseudomonadati</taxon>
        <taxon>Thermodesulfobacteriota</taxon>
        <taxon>Desulfobacteria</taxon>
        <taxon>Desulfobacterales</taxon>
        <taxon>Desulfobacteriaceae</taxon>
        <taxon>Desulfobacterium</taxon>
        <taxon>environmental samples</taxon>
    </lineage>
</organism>
<evidence type="ECO:0000313" key="1">
    <source>
        <dbReference type="EMBL" id="SPD75922.1"/>
    </source>
</evidence>
<gene>
    <name evidence="1" type="ORF">PITCH_A780052</name>
</gene>
<reference evidence="1" key="1">
    <citation type="submission" date="2018-01" db="EMBL/GenBank/DDBJ databases">
        <authorList>
            <person name="Regsiter A."/>
            <person name="William W."/>
        </authorList>
    </citation>
    <scope>NUCLEOTIDE SEQUENCE</scope>
    <source>
        <strain evidence="1">TRIP AH-1</strain>
    </source>
</reference>
<dbReference type="AlphaFoldDB" id="A0A445N2I8"/>
<proteinExistence type="predicted"/>
<accession>A0A445N2I8</accession>
<sequence length="117" mass="13170">MTRDEILALAAGRSLNVCVSEEIMGNKVVCDAIFGDTEIHTTMKGETVYDRLTPYSENLTAAQLVITRMANLGFIEAKLWENENRPDVICRAALLTLFKKNPDTKSKQNKPKLWIVK</sequence>